<accession>A0A8S5P4M0</accession>
<dbReference type="EMBL" id="BK015328">
    <property type="protein sequence ID" value="DAE01597.1"/>
    <property type="molecule type" value="Genomic_DNA"/>
</dbReference>
<organism evidence="2">
    <name type="scientific">Siphoviridae sp. ctkyp1</name>
    <dbReference type="NCBI Taxonomy" id="2825646"/>
    <lineage>
        <taxon>Viruses</taxon>
        <taxon>Duplodnaviria</taxon>
        <taxon>Heunggongvirae</taxon>
        <taxon>Uroviricota</taxon>
        <taxon>Caudoviricetes</taxon>
    </lineage>
</organism>
<sequence>MISTNQLVHIGNSDISIKEYNGQRVVTFKDIDMVHGRPDGTARKRFSDNRNRFIEGEDFFVLKPSDLENTELSEKRTLENLVKSNFGTVFMTEQGYLMLVKSFTDDLAWDVQRQLVNGYFKTREKVKRALSPELQMLQGLLSQMVEKELADKERDRQILIAKETADKAVATTESIKEAVKPVFDNWRSEINLKFNRIQKCAGAEFRMLRTEMYQELERRAGCDLNTRLRNKRNRMVESGCTKTTINALNKMDIIDDDKKLREIFSKIVTEYEIKYCA</sequence>
<dbReference type="Pfam" id="PF10543">
    <property type="entry name" value="ORF6N"/>
    <property type="match status" value="1"/>
</dbReference>
<protein>
    <recommendedName>
        <fullName evidence="1">KilA-N DNA-binding domain-containing protein</fullName>
    </recommendedName>
</protein>
<evidence type="ECO:0000259" key="1">
    <source>
        <dbReference type="Pfam" id="PF10543"/>
    </source>
</evidence>
<dbReference type="InterPro" id="IPR018873">
    <property type="entry name" value="KilA-N_DNA-bd_domain"/>
</dbReference>
<name>A0A8S5P4M0_9CAUD</name>
<evidence type="ECO:0000313" key="2">
    <source>
        <dbReference type="EMBL" id="DAE01597.1"/>
    </source>
</evidence>
<feature type="domain" description="KilA-N DNA-binding" evidence="1">
    <location>
        <begin position="16"/>
        <end position="102"/>
    </location>
</feature>
<reference evidence="2" key="1">
    <citation type="journal article" date="2021" name="Proc. Natl. Acad. Sci. U.S.A.">
        <title>A Catalog of Tens of Thousands of Viruses from Human Metagenomes Reveals Hidden Associations with Chronic Diseases.</title>
        <authorList>
            <person name="Tisza M.J."/>
            <person name="Buck C.B."/>
        </authorList>
    </citation>
    <scope>NUCLEOTIDE SEQUENCE</scope>
    <source>
        <strain evidence="2">Ctkyp1</strain>
    </source>
</reference>
<proteinExistence type="predicted"/>